<gene>
    <name evidence="10" type="ORF">C8D91_2492</name>
</gene>
<organism evidence="10 11">
    <name type="scientific">Marinicella litoralis</name>
    <dbReference type="NCBI Taxonomy" id="644220"/>
    <lineage>
        <taxon>Bacteria</taxon>
        <taxon>Pseudomonadati</taxon>
        <taxon>Pseudomonadota</taxon>
        <taxon>Gammaproteobacteria</taxon>
        <taxon>Lysobacterales</taxon>
        <taxon>Marinicellaceae</taxon>
        <taxon>Marinicella</taxon>
    </lineage>
</organism>
<dbReference type="SUPFAM" id="SSF56112">
    <property type="entry name" value="Protein kinase-like (PK-like)"/>
    <property type="match status" value="1"/>
</dbReference>
<accession>A0A4R6XHY9</accession>
<dbReference type="InterPro" id="IPR011009">
    <property type="entry name" value="Kinase-like_dom_sf"/>
</dbReference>
<dbReference type="PANTHER" id="PTHR43289">
    <property type="entry name" value="MITOGEN-ACTIVATED PROTEIN KINASE KINASE KINASE 20-RELATED"/>
    <property type="match status" value="1"/>
</dbReference>
<dbReference type="Pfam" id="PF13432">
    <property type="entry name" value="TPR_16"/>
    <property type="match status" value="1"/>
</dbReference>
<dbReference type="Gene3D" id="1.10.510.10">
    <property type="entry name" value="Transferase(Phosphotransferase) domain 1"/>
    <property type="match status" value="1"/>
</dbReference>
<dbReference type="Pfam" id="PF07719">
    <property type="entry name" value="TPR_2"/>
    <property type="match status" value="1"/>
</dbReference>
<dbReference type="SUPFAM" id="SSF48452">
    <property type="entry name" value="TPR-like"/>
    <property type="match status" value="2"/>
</dbReference>
<evidence type="ECO:0000313" key="11">
    <source>
        <dbReference type="Proteomes" id="UP000295724"/>
    </source>
</evidence>
<dbReference type="InterPro" id="IPR013105">
    <property type="entry name" value="TPR_2"/>
</dbReference>
<name>A0A4R6XHY9_9GAMM</name>
<dbReference type="PROSITE" id="PS00107">
    <property type="entry name" value="PROTEIN_KINASE_ATP"/>
    <property type="match status" value="1"/>
</dbReference>
<feature type="binding site" evidence="8">
    <location>
        <position position="134"/>
    </location>
    <ligand>
        <name>ATP</name>
        <dbReference type="ChEBI" id="CHEBI:30616"/>
    </ligand>
</feature>
<dbReference type="InterPro" id="IPR008271">
    <property type="entry name" value="Ser/Thr_kinase_AS"/>
</dbReference>
<feature type="domain" description="Protein kinase" evidence="9">
    <location>
        <begin position="105"/>
        <end position="375"/>
    </location>
</feature>
<sequence>MGNPNKLTCPQCFHLNEPDTAHCELCEWPLKQQTGDETVLPEKTDAAKDMPNKTGHDLNQTMAPGFDVTTEHDLDLTIAPARLAEQKQSVLETHTFNLAGDLAHFEIKEILGQGGMGAVYHAIDRTLHRDVAIKMLRPLAAASRMNTETLLDEARMASKLNHPNVVTIYDVARAENSNYIVMEWVDGQALNELIPETGLALDKTMEYACQIADGLTSAHQKYMIHRDIKPQNIMLSSEGIIKILDFGIAGLIHQQTEETADSAATPMTTPGIGTPSYMSPEQVQGLNLDQRSDIFSFGIVLYQMLSGKKPFVAENLEAVKQSICAGNYVPIQKHVPELPDNVIHLLEKMLTVQRDDRWQNSADLAAELHAIHAELTHSKNWWQRRHWLSKIAVLLPFVLALGWSAKEIMFPASTHQLIERQLAEATKIAILPFENISGDPLIQIFGNGLAVNLGSDLAAIARQQGNTWIVPSTEISRMKEVSPKTVADKYGVELILSGSMQHMGSTRLVVLNLLDGETGQQLKTTELIIKADELFDGHNQIRAEALNLLGWSVPLELTQKFQAERPQLDGAYKEYVQGRGYLYRYDQAGNLNNAMNSFQTAITMDAQYESAYVGLAETHFNLFTKTKDSQWLDAMVESIDLLKVVNPKNTFIDYLSAEAALKKGDYEKAVKLYLASISQNPWLMDAQIGLASAYHKLGDIKNAELVYLDASKAAPNNWNVIVNLGVFYAQNGDYPKALKNFQKLIEISPNNHIGYRNTAGVFFIMGDIDKAIAFSKQAIAIKPSDRAYSNLGTMLFSVEKYNEAITYYKQAIELNEQYFIYWGNLADAYKLSNNNNHLEAYEQAVIRAQNMLRIDSNDTSAKVHLSYYLANLGKVEESLYYANQVNDTHSGIEHFITATSFDQLGMIEESIKHLKWAIAKKYSVEEIENTPLLKNSRSDPKFKQLLENL</sequence>
<keyword evidence="11" id="KW-1185">Reference proteome</keyword>
<dbReference type="EMBL" id="SNZB01000006">
    <property type="protein sequence ID" value="TDR17434.1"/>
    <property type="molecule type" value="Genomic_DNA"/>
</dbReference>
<keyword evidence="1" id="KW-0808">Transferase</keyword>
<dbReference type="RefSeq" id="WP_099018803.1">
    <property type="nucleotide sequence ID" value="NZ_SNZB01000006.1"/>
</dbReference>
<dbReference type="PROSITE" id="PS50011">
    <property type="entry name" value="PROTEIN_KINASE_DOM"/>
    <property type="match status" value="1"/>
</dbReference>
<dbReference type="Gene3D" id="3.30.200.20">
    <property type="entry name" value="Phosphorylase Kinase, domain 1"/>
    <property type="match status" value="1"/>
</dbReference>
<evidence type="ECO:0000256" key="8">
    <source>
        <dbReference type="PROSITE-ProRule" id="PRU10141"/>
    </source>
</evidence>
<feature type="repeat" description="TPR" evidence="7">
    <location>
        <begin position="785"/>
        <end position="818"/>
    </location>
</feature>
<dbReference type="InterPro" id="IPR000719">
    <property type="entry name" value="Prot_kinase_dom"/>
</dbReference>
<keyword evidence="4 10" id="KW-0418">Kinase</keyword>
<dbReference type="PROSITE" id="PS50293">
    <property type="entry name" value="TPR_REGION"/>
    <property type="match status" value="2"/>
</dbReference>
<keyword evidence="2" id="KW-0677">Repeat</keyword>
<evidence type="ECO:0000256" key="4">
    <source>
        <dbReference type="ARBA" id="ARBA00022777"/>
    </source>
</evidence>
<dbReference type="GO" id="GO:0004674">
    <property type="term" value="F:protein serine/threonine kinase activity"/>
    <property type="evidence" value="ECO:0007669"/>
    <property type="project" value="TreeGrafter"/>
</dbReference>
<feature type="repeat" description="TPR" evidence="7">
    <location>
        <begin position="718"/>
        <end position="751"/>
    </location>
</feature>
<keyword evidence="3 8" id="KW-0547">Nucleotide-binding</keyword>
<keyword evidence="5 7" id="KW-0802">TPR repeat</keyword>
<dbReference type="Pfam" id="PF00069">
    <property type="entry name" value="Pkinase"/>
    <property type="match status" value="1"/>
</dbReference>
<evidence type="ECO:0000256" key="6">
    <source>
        <dbReference type="ARBA" id="ARBA00022840"/>
    </source>
</evidence>
<dbReference type="Gene3D" id="1.25.40.10">
    <property type="entry name" value="Tetratricopeptide repeat domain"/>
    <property type="match status" value="2"/>
</dbReference>
<dbReference type="InterPro" id="IPR011990">
    <property type="entry name" value="TPR-like_helical_dom_sf"/>
</dbReference>
<evidence type="ECO:0000256" key="5">
    <source>
        <dbReference type="ARBA" id="ARBA00022803"/>
    </source>
</evidence>
<evidence type="ECO:0000313" key="10">
    <source>
        <dbReference type="EMBL" id="TDR17434.1"/>
    </source>
</evidence>
<keyword evidence="6 8" id="KW-0067">ATP-binding</keyword>
<dbReference type="GO" id="GO:0005524">
    <property type="term" value="F:ATP binding"/>
    <property type="evidence" value="ECO:0007669"/>
    <property type="project" value="UniProtKB-UniRule"/>
</dbReference>
<proteinExistence type="predicted"/>
<dbReference type="Proteomes" id="UP000295724">
    <property type="component" value="Unassembled WGS sequence"/>
</dbReference>
<dbReference type="PANTHER" id="PTHR43289:SF6">
    <property type="entry name" value="SERINE_THREONINE-PROTEIN KINASE NEKL-3"/>
    <property type="match status" value="1"/>
</dbReference>
<dbReference type="SMART" id="SM00028">
    <property type="entry name" value="TPR"/>
    <property type="match status" value="8"/>
</dbReference>
<dbReference type="OrthoDB" id="9801841at2"/>
<protein>
    <submittedName>
        <fullName evidence="10">Serine/threonine-protein kinase</fullName>
    </submittedName>
</protein>
<reference evidence="10 11" key="1">
    <citation type="submission" date="2019-03" db="EMBL/GenBank/DDBJ databases">
        <title>Genomic Encyclopedia of Type Strains, Phase IV (KMG-IV): sequencing the most valuable type-strain genomes for metagenomic binning, comparative biology and taxonomic classification.</title>
        <authorList>
            <person name="Goeker M."/>
        </authorList>
    </citation>
    <scope>NUCLEOTIDE SEQUENCE [LARGE SCALE GENOMIC DNA]</scope>
    <source>
        <strain evidence="10 11">DSM 25488</strain>
    </source>
</reference>
<dbReference type="PROSITE" id="PS50005">
    <property type="entry name" value="TPR"/>
    <property type="match status" value="2"/>
</dbReference>
<comment type="caution">
    <text evidence="10">The sequence shown here is derived from an EMBL/GenBank/DDBJ whole genome shotgun (WGS) entry which is preliminary data.</text>
</comment>
<evidence type="ECO:0000256" key="1">
    <source>
        <dbReference type="ARBA" id="ARBA00022679"/>
    </source>
</evidence>
<dbReference type="SUPFAM" id="SSF48439">
    <property type="entry name" value="Protein prenylyltransferase"/>
    <property type="match status" value="1"/>
</dbReference>
<dbReference type="CDD" id="cd14014">
    <property type="entry name" value="STKc_PknB_like"/>
    <property type="match status" value="1"/>
</dbReference>
<dbReference type="SMART" id="SM00220">
    <property type="entry name" value="S_TKc"/>
    <property type="match status" value="1"/>
</dbReference>
<dbReference type="InterPro" id="IPR017441">
    <property type="entry name" value="Protein_kinase_ATP_BS"/>
</dbReference>
<dbReference type="PROSITE" id="PS00108">
    <property type="entry name" value="PROTEIN_KINASE_ST"/>
    <property type="match status" value="1"/>
</dbReference>
<evidence type="ECO:0000256" key="2">
    <source>
        <dbReference type="ARBA" id="ARBA00022737"/>
    </source>
</evidence>
<dbReference type="AlphaFoldDB" id="A0A4R6XHY9"/>
<evidence type="ECO:0000256" key="3">
    <source>
        <dbReference type="ARBA" id="ARBA00022741"/>
    </source>
</evidence>
<dbReference type="Pfam" id="PF00515">
    <property type="entry name" value="TPR_1"/>
    <property type="match status" value="1"/>
</dbReference>
<evidence type="ECO:0000256" key="7">
    <source>
        <dbReference type="PROSITE-ProRule" id="PRU00339"/>
    </source>
</evidence>
<evidence type="ECO:0000259" key="9">
    <source>
        <dbReference type="PROSITE" id="PS50011"/>
    </source>
</evidence>
<dbReference type="InterPro" id="IPR019734">
    <property type="entry name" value="TPR_rpt"/>
</dbReference>